<dbReference type="AlphaFoldDB" id="A0A2P2QLA8"/>
<name>A0A2P2QLA8_RHIMU</name>
<proteinExistence type="predicted"/>
<sequence>MFLEKTELQYRQVYIACELHVRGRLY</sequence>
<protein>
    <submittedName>
        <fullName evidence="1">Uncharacterized protein</fullName>
    </submittedName>
</protein>
<reference evidence="1" key="1">
    <citation type="submission" date="2018-02" db="EMBL/GenBank/DDBJ databases">
        <title>Rhizophora mucronata_Transcriptome.</title>
        <authorList>
            <person name="Meera S.P."/>
            <person name="Sreeshan A."/>
            <person name="Augustine A."/>
        </authorList>
    </citation>
    <scope>NUCLEOTIDE SEQUENCE</scope>
    <source>
        <tissue evidence="1">Leaf</tissue>
    </source>
</reference>
<dbReference type="EMBL" id="GGEC01087278">
    <property type="protein sequence ID" value="MBX67762.1"/>
    <property type="molecule type" value="Transcribed_RNA"/>
</dbReference>
<organism evidence="1">
    <name type="scientific">Rhizophora mucronata</name>
    <name type="common">Asiatic mangrove</name>
    <dbReference type="NCBI Taxonomy" id="61149"/>
    <lineage>
        <taxon>Eukaryota</taxon>
        <taxon>Viridiplantae</taxon>
        <taxon>Streptophyta</taxon>
        <taxon>Embryophyta</taxon>
        <taxon>Tracheophyta</taxon>
        <taxon>Spermatophyta</taxon>
        <taxon>Magnoliopsida</taxon>
        <taxon>eudicotyledons</taxon>
        <taxon>Gunneridae</taxon>
        <taxon>Pentapetalae</taxon>
        <taxon>rosids</taxon>
        <taxon>fabids</taxon>
        <taxon>Malpighiales</taxon>
        <taxon>Rhizophoraceae</taxon>
        <taxon>Rhizophora</taxon>
    </lineage>
</organism>
<evidence type="ECO:0000313" key="1">
    <source>
        <dbReference type="EMBL" id="MBX67762.1"/>
    </source>
</evidence>
<accession>A0A2P2QLA8</accession>